<comment type="caution">
    <text evidence="1">The sequence shown here is derived from an EMBL/GenBank/DDBJ whole genome shotgun (WGS) entry which is preliminary data.</text>
</comment>
<evidence type="ECO:0000313" key="2">
    <source>
        <dbReference type="Proteomes" id="UP001057452"/>
    </source>
</evidence>
<sequence>CRANHYGPDCAETCECHNSSQCDRRSGRCSCLHGWIGLSCREGGPPSLNYGNSNRGDTQHEKSL</sequence>
<reference evidence="1" key="1">
    <citation type="submission" date="2022-05" db="EMBL/GenBank/DDBJ databases">
        <title>Chromosome-level genome of Chaenocephalus aceratus.</title>
        <authorList>
            <person name="Park H."/>
        </authorList>
    </citation>
    <scope>NUCLEOTIDE SEQUENCE</scope>
    <source>
        <strain evidence="1">KU_202001</strain>
    </source>
</reference>
<dbReference type="Proteomes" id="UP001057452">
    <property type="component" value="Chromosome 5"/>
</dbReference>
<gene>
    <name evidence="1" type="ORF">KUCAC02_031195</name>
</gene>
<evidence type="ECO:0000313" key="1">
    <source>
        <dbReference type="EMBL" id="KAI4827826.1"/>
    </source>
</evidence>
<keyword evidence="2" id="KW-1185">Reference proteome</keyword>
<name>A0ACB9XL68_CHAAC</name>
<feature type="non-terminal residue" evidence="1">
    <location>
        <position position="1"/>
    </location>
</feature>
<dbReference type="EMBL" id="CM043789">
    <property type="protein sequence ID" value="KAI4827826.1"/>
    <property type="molecule type" value="Genomic_DNA"/>
</dbReference>
<accession>A0ACB9XL68</accession>
<organism evidence="1 2">
    <name type="scientific">Chaenocephalus aceratus</name>
    <name type="common">Blackfin icefish</name>
    <name type="synonym">Chaenichthys aceratus</name>
    <dbReference type="NCBI Taxonomy" id="36190"/>
    <lineage>
        <taxon>Eukaryota</taxon>
        <taxon>Metazoa</taxon>
        <taxon>Chordata</taxon>
        <taxon>Craniata</taxon>
        <taxon>Vertebrata</taxon>
        <taxon>Euteleostomi</taxon>
        <taxon>Actinopterygii</taxon>
        <taxon>Neopterygii</taxon>
        <taxon>Teleostei</taxon>
        <taxon>Neoteleostei</taxon>
        <taxon>Acanthomorphata</taxon>
        <taxon>Eupercaria</taxon>
        <taxon>Perciformes</taxon>
        <taxon>Notothenioidei</taxon>
        <taxon>Channichthyidae</taxon>
        <taxon>Chaenocephalus</taxon>
    </lineage>
</organism>
<protein>
    <submittedName>
        <fullName evidence="1">Uncharacterized protein</fullName>
    </submittedName>
</protein>
<proteinExistence type="predicted"/>